<dbReference type="Pfam" id="PF00860">
    <property type="entry name" value="Xan_ur_permease"/>
    <property type="match status" value="1"/>
</dbReference>
<feature type="transmembrane region" description="Helical" evidence="6">
    <location>
        <begin position="412"/>
        <end position="434"/>
    </location>
</feature>
<keyword evidence="5 6" id="KW-0472">Membrane</keyword>
<evidence type="ECO:0000313" key="8">
    <source>
        <dbReference type="Proteomes" id="UP001217089"/>
    </source>
</evidence>
<evidence type="ECO:0000256" key="3">
    <source>
        <dbReference type="ARBA" id="ARBA00022692"/>
    </source>
</evidence>
<keyword evidence="4 6" id="KW-1133">Transmembrane helix</keyword>
<comment type="caution">
    <text evidence="7">The sequence shown here is derived from an EMBL/GenBank/DDBJ whole genome shotgun (WGS) entry which is preliminary data.</text>
</comment>
<feature type="transmembrane region" description="Helical" evidence="6">
    <location>
        <begin position="324"/>
        <end position="346"/>
    </location>
</feature>
<organism evidence="7 8">
    <name type="scientific">Tegillarca granosa</name>
    <name type="common">Malaysian cockle</name>
    <name type="synonym">Anadara granosa</name>
    <dbReference type="NCBI Taxonomy" id="220873"/>
    <lineage>
        <taxon>Eukaryota</taxon>
        <taxon>Metazoa</taxon>
        <taxon>Spiralia</taxon>
        <taxon>Lophotrochozoa</taxon>
        <taxon>Mollusca</taxon>
        <taxon>Bivalvia</taxon>
        <taxon>Autobranchia</taxon>
        <taxon>Pteriomorphia</taxon>
        <taxon>Arcoida</taxon>
        <taxon>Arcoidea</taxon>
        <taxon>Arcidae</taxon>
        <taxon>Tegillarca</taxon>
    </lineage>
</organism>
<evidence type="ECO:0000256" key="1">
    <source>
        <dbReference type="ARBA" id="ARBA00004141"/>
    </source>
</evidence>
<dbReference type="EMBL" id="JARBDR010000903">
    <property type="protein sequence ID" value="KAJ8304079.1"/>
    <property type="molecule type" value="Genomic_DNA"/>
</dbReference>
<feature type="transmembrane region" description="Helical" evidence="6">
    <location>
        <begin position="224"/>
        <end position="242"/>
    </location>
</feature>
<protein>
    <recommendedName>
        <fullName evidence="9">Solute carrier family 23 member 2</fullName>
    </recommendedName>
</protein>
<evidence type="ECO:0000256" key="4">
    <source>
        <dbReference type="ARBA" id="ARBA00022989"/>
    </source>
</evidence>
<feature type="transmembrane region" description="Helical" evidence="6">
    <location>
        <begin position="191"/>
        <end position="212"/>
    </location>
</feature>
<gene>
    <name evidence="7" type="ORF">KUTeg_017662</name>
</gene>
<sequence>MKKLKREYGPYAFPTKDLSDKGMATTEEKLLNPDSNDGHLKNGIIVSTDGGGDADNRENQQTAETLIYKVTDNPPIHLSLMFAFQQALLSLANQLALSLMVAQAVCGEKNDMFKTQLLSSTLFMDGVTTLMMVLFGVRLPLFQGAAFEYVVPLLALQTLDPDRCNNDLSTGSLMCAGAIHFLVGATGLVGFLLRFVGPVTIVPAILLIGIYMTRTAVKFIEVHWGIGILTAACSIILSLYLAKFKLPIPVWTRKRGCHVIRYPLHQVFAILIGIMIGWAVSGILTAAGNITNDPDNIGYRARTDIGQEAINKAKWFYFPYPGQFGAPGFSVSVTAGFLIATLISILDSIGDYYACAKTCNVPPPPSHAMNRGIAVEGLCTFMSGIVGCGHATSTYGGNVGAIGITKVGSRQVFIFVGIIYIAFGLIEKFSAVFITIPYPVLGGALITMFGMFIGVILSNLQYMSLVSTRNIAIVGISILVGLMVPYWIELRPNAVQTGNNDADRILRTLLGNANLAGAVLACFLDNTIPGTREERGITAWQAPDKVDANVKYDNGLEVYEPLFLSRWRDSRVLKYIPFLPDPSPVKKRKVHKFQENSTV</sequence>
<evidence type="ECO:0008006" key="9">
    <source>
        <dbReference type="Google" id="ProtNLM"/>
    </source>
</evidence>
<proteinExistence type="inferred from homology"/>
<feature type="transmembrane region" description="Helical" evidence="6">
    <location>
        <begin position="263"/>
        <end position="284"/>
    </location>
</feature>
<dbReference type="NCBIfam" id="NF037981">
    <property type="entry name" value="NCS2_1"/>
    <property type="match status" value="1"/>
</dbReference>
<name>A0ABQ9EH78_TEGGR</name>
<feature type="transmembrane region" description="Helical" evidence="6">
    <location>
        <begin position="440"/>
        <end position="458"/>
    </location>
</feature>
<keyword evidence="8" id="KW-1185">Reference proteome</keyword>
<evidence type="ECO:0000256" key="6">
    <source>
        <dbReference type="SAM" id="Phobius"/>
    </source>
</evidence>
<evidence type="ECO:0000256" key="5">
    <source>
        <dbReference type="ARBA" id="ARBA00023136"/>
    </source>
</evidence>
<dbReference type="Proteomes" id="UP001217089">
    <property type="component" value="Unassembled WGS sequence"/>
</dbReference>
<accession>A0ABQ9EH78</accession>
<keyword evidence="3 6" id="KW-0812">Transmembrane</keyword>
<dbReference type="InterPro" id="IPR006043">
    <property type="entry name" value="NCS2"/>
</dbReference>
<dbReference type="PANTHER" id="PTHR11119">
    <property type="entry name" value="XANTHINE-URACIL / VITAMIN C PERMEASE FAMILY MEMBER"/>
    <property type="match status" value="1"/>
</dbReference>
<feature type="transmembrane region" description="Helical" evidence="6">
    <location>
        <begin position="470"/>
        <end position="488"/>
    </location>
</feature>
<evidence type="ECO:0000313" key="7">
    <source>
        <dbReference type="EMBL" id="KAJ8304079.1"/>
    </source>
</evidence>
<comment type="subcellular location">
    <subcellularLocation>
        <location evidence="1">Membrane</location>
        <topology evidence="1">Multi-pass membrane protein</topology>
    </subcellularLocation>
</comment>
<evidence type="ECO:0000256" key="2">
    <source>
        <dbReference type="ARBA" id="ARBA00008821"/>
    </source>
</evidence>
<comment type="similarity">
    <text evidence="2">Belongs to the nucleobase:cation symporter-2 (NCS2) (TC 2.A.40) family.</text>
</comment>
<reference evidence="7 8" key="1">
    <citation type="submission" date="2022-12" db="EMBL/GenBank/DDBJ databases">
        <title>Chromosome-level genome of Tegillarca granosa.</title>
        <authorList>
            <person name="Kim J."/>
        </authorList>
    </citation>
    <scope>NUCLEOTIDE SEQUENCE [LARGE SCALE GENOMIC DNA]</scope>
    <source>
        <strain evidence="7">Teg-2019</strain>
        <tissue evidence="7">Adductor muscle</tissue>
    </source>
</reference>